<dbReference type="OrthoDB" id="9810372at2"/>
<sequence length="252" mass="26523">MNILGIDIGGSSIKGAIVDSETGRHSSEWLELETPQPAIPEAVAEAVARLAQKCHWTGVIGCGFPAVVQKGIAQTAANIDISWIGTNVQQLLQDNTGCPCAVVNDADAAGLAEMRFGAGRGSDGTVLILTLGTGIGSALFSHGVLFPNLELGALPLHGSTAENYASAAVRTRHQLSWQDWAMRLNEFMPIVERLLSPELILIGGGVSSNSQQFFPFLRTNARLLPAQLQNYAGAVGAACYAALNCTAEGDFY</sequence>
<keyword evidence="1" id="KW-0808">Transferase</keyword>
<evidence type="ECO:0000313" key="2">
    <source>
        <dbReference type="Proteomes" id="UP000199409"/>
    </source>
</evidence>
<dbReference type="EMBL" id="FNQN01000007">
    <property type="protein sequence ID" value="SEA57458.1"/>
    <property type="molecule type" value="Genomic_DNA"/>
</dbReference>
<dbReference type="Gene3D" id="3.30.420.40">
    <property type="match status" value="2"/>
</dbReference>
<keyword evidence="2" id="KW-1185">Reference proteome</keyword>
<dbReference type="Proteomes" id="UP000199409">
    <property type="component" value="Unassembled WGS sequence"/>
</dbReference>
<dbReference type="CDD" id="cd24058">
    <property type="entry name" value="ASKHA_NBD_ROK_PPGK"/>
    <property type="match status" value="1"/>
</dbReference>
<proteinExistence type="predicted"/>
<keyword evidence="1" id="KW-0418">Kinase</keyword>
<dbReference type="GO" id="GO:0016301">
    <property type="term" value="F:kinase activity"/>
    <property type="evidence" value="ECO:0007669"/>
    <property type="project" value="UniProtKB-KW"/>
</dbReference>
<protein>
    <submittedName>
        <fullName evidence="1">Polyphosphate glucokinase</fullName>
    </submittedName>
</protein>
<evidence type="ECO:0000313" key="1">
    <source>
        <dbReference type="EMBL" id="SEA57458.1"/>
    </source>
</evidence>
<gene>
    <name evidence="1" type="ORF">SAMN05660420_02526</name>
</gene>
<dbReference type="InterPro" id="IPR043129">
    <property type="entry name" value="ATPase_NBD"/>
</dbReference>
<name>A0A1H4CAT7_9BACT</name>
<organism evidence="1 2">
    <name type="scientific">Desulfuromusa kysingii</name>
    <dbReference type="NCBI Taxonomy" id="37625"/>
    <lineage>
        <taxon>Bacteria</taxon>
        <taxon>Pseudomonadati</taxon>
        <taxon>Thermodesulfobacteriota</taxon>
        <taxon>Desulfuromonadia</taxon>
        <taxon>Desulfuromonadales</taxon>
        <taxon>Geopsychrobacteraceae</taxon>
        <taxon>Desulfuromusa</taxon>
    </lineage>
</organism>
<dbReference type="PANTHER" id="PTHR18964">
    <property type="entry name" value="ROK (REPRESSOR, ORF, KINASE) FAMILY"/>
    <property type="match status" value="1"/>
</dbReference>
<dbReference type="AlphaFoldDB" id="A0A1H4CAT7"/>
<dbReference type="NCBIfam" id="NF045942">
    <property type="entry name" value="PolPhglucPhase"/>
    <property type="match status" value="1"/>
</dbReference>
<reference evidence="1 2" key="1">
    <citation type="submission" date="2016-10" db="EMBL/GenBank/DDBJ databases">
        <authorList>
            <person name="de Groot N.N."/>
        </authorList>
    </citation>
    <scope>NUCLEOTIDE SEQUENCE [LARGE SCALE GENOMIC DNA]</scope>
    <source>
        <strain evidence="1 2">DSM 7343</strain>
    </source>
</reference>
<dbReference type="SUPFAM" id="SSF53067">
    <property type="entry name" value="Actin-like ATPase domain"/>
    <property type="match status" value="1"/>
</dbReference>
<dbReference type="Pfam" id="PF00480">
    <property type="entry name" value="ROK"/>
    <property type="match status" value="1"/>
</dbReference>
<dbReference type="STRING" id="37625.SAMN05660420_02526"/>
<dbReference type="RefSeq" id="WP_092349106.1">
    <property type="nucleotide sequence ID" value="NZ_FNQN01000007.1"/>
</dbReference>
<dbReference type="InterPro" id="IPR000600">
    <property type="entry name" value="ROK"/>
</dbReference>
<dbReference type="PANTHER" id="PTHR18964:SF146">
    <property type="entry name" value="POLYPHOSPHATE GLUCOKINASE"/>
    <property type="match status" value="1"/>
</dbReference>
<accession>A0A1H4CAT7</accession>